<keyword evidence="1" id="KW-0732">Signal</keyword>
<evidence type="ECO:0000313" key="3">
    <source>
        <dbReference type="Proteomes" id="UP000049983"/>
    </source>
</evidence>
<accession>A0A0M6ZR74</accession>
<name>A0A0M6ZR74_9HYPH</name>
<protein>
    <submittedName>
        <fullName evidence="2">Uncharacterized protein</fullName>
    </submittedName>
</protein>
<dbReference type="AlphaFoldDB" id="A0A0M6ZR74"/>
<organism evidence="2 3">
    <name type="scientific">Roseibium album</name>
    <dbReference type="NCBI Taxonomy" id="311410"/>
    <lineage>
        <taxon>Bacteria</taxon>
        <taxon>Pseudomonadati</taxon>
        <taxon>Pseudomonadota</taxon>
        <taxon>Alphaproteobacteria</taxon>
        <taxon>Hyphomicrobiales</taxon>
        <taxon>Stappiaceae</taxon>
        <taxon>Roseibium</taxon>
    </lineage>
</organism>
<dbReference type="EMBL" id="CXWC01000001">
    <property type="protein sequence ID" value="CTQ65279.1"/>
    <property type="molecule type" value="Genomic_DNA"/>
</dbReference>
<evidence type="ECO:0000256" key="1">
    <source>
        <dbReference type="SAM" id="SignalP"/>
    </source>
</evidence>
<reference evidence="3" key="1">
    <citation type="submission" date="2015-07" db="EMBL/GenBank/DDBJ databases">
        <authorList>
            <person name="Rodrigo-Torres Lidia"/>
            <person name="Arahal R.David."/>
        </authorList>
    </citation>
    <scope>NUCLEOTIDE SEQUENCE [LARGE SCALE GENOMIC DNA]</scope>
    <source>
        <strain evidence="3">CECT 5096</strain>
    </source>
</reference>
<dbReference type="Proteomes" id="UP000049983">
    <property type="component" value="Unassembled WGS sequence"/>
</dbReference>
<dbReference type="RefSeq" id="WP_055116728.1">
    <property type="nucleotide sequence ID" value="NZ_CXWA01000003.1"/>
</dbReference>
<gene>
    <name evidence="2" type="ORF">LA5096_00706</name>
</gene>
<feature type="chain" id="PRO_5009787860" evidence="1">
    <location>
        <begin position="25"/>
        <end position="195"/>
    </location>
</feature>
<evidence type="ECO:0000313" key="2">
    <source>
        <dbReference type="EMBL" id="CTQ65279.1"/>
    </source>
</evidence>
<keyword evidence="3" id="KW-1185">Reference proteome</keyword>
<sequence>MRYISWSAVFALAITPFLITSAMAGGKAIACYQQATVPAVYKTVQERVLVRAASNRVVKKAAVYGYQKRRVLVQPERVSYRKTPAVYQTRQRHVLVKQASIGWEYRMIKGRKTLCKVKHPPVYQAVSERVKVQAASKVAVRHPAIYSMVKEKVMLQPASNHVIRQPAVYKTVNRRVQVQPARTVWQPVKIKGCRY</sequence>
<feature type="signal peptide" evidence="1">
    <location>
        <begin position="1"/>
        <end position="24"/>
    </location>
</feature>
<proteinExistence type="predicted"/>
<dbReference type="STRING" id="311410.LA5095_03340"/>
<dbReference type="OrthoDB" id="7622008at2"/>
<dbReference type="GeneID" id="97668153"/>